<geneLocation type="mitochondrion" evidence="2"/>
<dbReference type="AlphaFoldDB" id="A0A0C4JX26"/>
<keyword evidence="2" id="KW-0496">Mitochondrion</keyword>
<organism evidence="2">
    <name type="scientific">Hebesoma violentum</name>
    <dbReference type="NCBI Taxonomy" id="1410563"/>
    <lineage>
        <taxon>Eukaryota</taxon>
        <taxon>Metazoa</taxon>
        <taxon>Spiralia</taxon>
        <taxon>Lophotrochozoa</taxon>
        <taxon>Acanthocephala</taxon>
        <taxon>Eoacanthocephala</taxon>
        <taxon>Neoechinorhynchida</taxon>
        <taxon>Neoechinorhynchidae</taxon>
        <taxon>Hebesoma</taxon>
    </lineage>
</organism>
<feature type="transmembrane region" description="Helical" evidence="1">
    <location>
        <begin position="41"/>
        <end position="66"/>
    </location>
</feature>
<evidence type="ECO:0000313" key="2">
    <source>
        <dbReference type="EMBL" id="AHB82313.1"/>
    </source>
</evidence>
<name>A0A0C4JX26_9BILA</name>
<reference evidence="2" key="1">
    <citation type="journal article" date="2014" name="Shui Sheng Sheng Wu Hsueh Bao">
        <title>The cloning of the mitochondrial genome of Hebesoma violentum (Acanthocephala) and the phylogenetic analysis of Acanthocephalans.</title>
        <authorList>
            <person name="Pan T."/>
            <person name="Nie P."/>
        </authorList>
    </citation>
    <scope>NUCLEOTIDE SEQUENCE</scope>
</reference>
<feature type="transmembrane region" description="Helical" evidence="1">
    <location>
        <begin position="78"/>
        <end position="103"/>
    </location>
</feature>
<evidence type="ECO:0000256" key="1">
    <source>
        <dbReference type="SAM" id="Phobius"/>
    </source>
</evidence>
<dbReference type="PROSITE" id="PS51257">
    <property type="entry name" value="PROKAR_LIPOPROTEIN"/>
    <property type="match status" value="1"/>
</dbReference>
<keyword evidence="1" id="KW-1133">Transmembrane helix</keyword>
<feature type="transmembrane region" description="Helical" evidence="1">
    <location>
        <begin position="140"/>
        <end position="165"/>
    </location>
</feature>
<feature type="transmembrane region" description="Helical" evidence="1">
    <location>
        <begin position="177"/>
        <end position="201"/>
    </location>
</feature>
<accession>A0A0C4JX26</accession>
<feature type="transmembrane region" description="Helical" evidence="1">
    <location>
        <begin position="6"/>
        <end position="29"/>
    </location>
</feature>
<gene>
    <name evidence="2" type="primary">ND2</name>
</gene>
<keyword evidence="1" id="KW-0472">Membrane</keyword>
<protein>
    <submittedName>
        <fullName evidence="2">NADH dehydrogenase subunit 2</fullName>
    </submittedName>
</protein>
<proteinExistence type="predicted"/>
<keyword evidence="1" id="KW-0812">Transmembrane</keyword>
<sequence length="274" mass="30107">MQSFKTVAPVLNWVCVGSYFLCLSLGCMCKSALGMWLGMELALYGLVVMMVMAEVRIFVVVFYYVIQSVGSGTMIWGYLAFYPLLALGAFLKLGLMPFSYWVYVVVHEVSSGEMLFYILGLQKLMPLVFIFTFVKLDWLFVAGSGLSCMVAALAMLSLNNISLVLCGSSVIHTAWMVVMFSLQPGLCWAYYFVYLGILWLIVKYMSLLGSVLLACLSSVPPLAGFYLKWAMFTGHVGTYLSLAGGFMLISAVTVLGYVNKFSLGALDVSVVGLD</sequence>
<dbReference type="EMBL" id="KC415004">
    <property type="protein sequence ID" value="AHB82313.1"/>
    <property type="molecule type" value="Genomic_DNA"/>
</dbReference>
<feature type="transmembrane region" description="Helical" evidence="1">
    <location>
        <begin position="239"/>
        <end position="258"/>
    </location>
</feature>
<feature type="transmembrane region" description="Helical" evidence="1">
    <location>
        <begin position="115"/>
        <end position="134"/>
    </location>
</feature>
<feature type="transmembrane region" description="Helical" evidence="1">
    <location>
        <begin position="207"/>
        <end position="227"/>
    </location>
</feature>